<feature type="repeat" description="PPR" evidence="2">
    <location>
        <begin position="164"/>
        <end position="194"/>
    </location>
</feature>
<feature type="repeat" description="PPR" evidence="2">
    <location>
        <begin position="265"/>
        <end position="299"/>
    </location>
</feature>
<dbReference type="Pfam" id="PF20431">
    <property type="entry name" value="E_motif"/>
    <property type="match status" value="1"/>
</dbReference>
<dbReference type="Proteomes" id="UP000230069">
    <property type="component" value="Unassembled WGS sequence"/>
</dbReference>
<evidence type="ECO:0008006" key="5">
    <source>
        <dbReference type="Google" id="ProtNLM"/>
    </source>
</evidence>
<dbReference type="OrthoDB" id="185373at2759"/>
<dbReference type="PROSITE" id="PS51375">
    <property type="entry name" value="PPR"/>
    <property type="match status" value="7"/>
</dbReference>
<dbReference type="FunCoup" id="A0A2G5EFY6">
    <property type="interactions" value="16"/>
</dbReference>
<dbReference type="InterPro" id="IPR011990">
    <property type="entry name" value="TPR-like_helical_dom_sf"/>
</dbReference>
<reference evidence="3 4" key="1">
    <citation type="submission" date="2017-09" db="EMBL/GenBank/DDBJ databases">
        <title>WGS assembly of Aquilegia coerulea Goldsmith.</title>
        <authorList>
            <person name="Hodges S."/>
            <person name="Kramer E."/>
            <person name="Nordborg M."/>
            <person name="Tomkins J."/>
            <person name="Borevitz J."/>
            <person name="Derieg N."/>
            <person name="Yan J."/>
            <person name="Mihaltcheva S."/>
            <person name="Hayes R.D."/>
            <person name="Rokhsar D."/>
        </authorList>
    </citation>
    <scope>NUCLEOTIDE SEQUENCE [LARGE SCALE GENOMIC DNA]</scope>
    <source>
        <strain evidence="4">cv. Goldsmith</strain>
    </source>
</reference>
<accession>A0A2G5EFY6</accession>
<dbReference type="GO" id="GO:0003723">
    <property type="term" value="F:RNA binding"/>
    <property type="evidence" value="ECO:0007669"/>
    <property type="project" value="InterPro"/>
</dbReference>
<dbReference type="FunFam" id="1.25.40.10:FF:001383">
    <property type="entry name" value="Pentatricopeptide repeat-containing protein mitochondrial"/>
    <property type="match status" value="1"/>
</dbReference>
<feature type="repeat" description="PPR" evidence="2">
    <location>
        <begin position="195"/>
        <end position="229"/>
    </location>
</feature>
<dbReference type="EMBL" id="KZ305026">
    <property type="protein sequence ID" value="PIA54684.1"/>
    <property type="molecule type" value="Genomic_DNA"/>
</dbReference>
<feature type="repeat" description="PPR" evidence="2">
    <location>
        <begin position="94"/>
        <end position="128"/>
    </location>
</feature>
<name>A0A2G5EFY6_AQUCA</name>
<dbReference type="AlphaFoldDB" id="A0A2G5EFY6"/>
<evidence type="ECO:0000313" key="4">
    <source>
        <dbReference type="Proteomes" id="UP000230069"/>
    </source>
</evidence>
<feature type="repeat" description="PPR" evidence="2">
    <location>
        <begin position="335"/>
        <end position="365"/>
    </location>
</feature>
<keyword evidence="1" id="KW-0677">Repeat</keyword>
<gene>
    <name evidence="3" type="ORF">AQUCO_00900922v1</name>
</gene>
<dbReference type="NCBIfam" id="TIGR00756">
    <property type="entry name" value="PPR"/>
    <property type="match status" value="7"/>
</dbReference>
<dbReference type="Gene3D" id="1.25.40.10">
    <property type="entry name" value="Tetratricopeptide repeat domain"/>
    <property type="match status" value="4"/>
</dbReference>
<dbReference type="InterPro" id="IPR002885">
    <property type="entry name" value="PPR_rpt"/>
</dbReference>
<organism evidence="3 4">
    <name type="scientific">Aquilegia coerulea</name>
    <name type="common">Rocky mountain columbine</name>
    <dbReference type="NCBI Taxonomy" id="218851"/>
    <lineage>
        <taxon>Eukaryota</taxon>
        <taxon>Viridiplantae</taxon>
        <taxon>Streptophyta</taxon>
        <taxon>Embryophyta</taxon>
        <taxon>Tracheophyta</taxon>
        <taxon>Spermatophyta</taxon>
        <taxon>Magnoliopsida</taxon>
        <taxon>Ranunculales</taxon>
        <taxon>Ranunculaceae</taxon>
        <taxon>Thalictroideae</taxon>
        <taxon>Aquilegia</taxon>
    </lineage>
</organism>
<dbReference type="STRING" id="218851.A0A2G5EFY6"/>
<dbReference type="InterPro" id="IPR046960">
    <property type="entry name" value="PPR_At4g14850-like_plant"/>
</dbReference>
<dbReference type="InParanoid" id="A0A2G5EFY6"/>
<feature type="repeat" description="PPR" evidence="2">
    <location>
        <begin position="366"/>
        <end position="401"/>
    </location>
</feature>
<dbReference type="FunFam" id="1.25.40.10:FF:000090">
    <property type="entry name" value="Pentatricopeptide repeat-containing protein, chloroplastic"/>
    <property type="match status" value="1"/>
</dbReference>
<dbReference type="GO" id="GO:0009451">
    <property type="term" value="P:RNA modification"/>
    <property type="evidence" value="ECO:0007669"/>
    <property type="project" value="InterPro"/>
</dbReference>
<evidence type="ECO:0000256" key="1">
    <source>
        <dbReference type="ARBA" id="ARBA00022737"/>
    </source>
</evidence>
<evidence type="ECO:0000256" key="2">
    <source>
        <dbReference type="PROSITE-ProRule" id="PRU00708"/>
    </source>
</evidence>
<dbReference type="InterPro" id="IPR046848">
    <property type="entry name" value="E_motif"/>
</dbReference>
<sequence length="548" mass="61651">MYHLIGRPLLSKLSRQTILIKHREFLLSPDYYANCIEVYGHDRALRSGKLLHAYIIVSGLARSTYLSSKLITFYTQCKQIQDARKLFDQIPETNMGRWIILIGAYSRQGFYQETIELFVEMQREGLKPNKFILPSSLRACANLSDGKTGEKIHGIVLRSLHNIDVFVDSALVDMYSKCGRINKARLVFDRMVDKDVVAWNSMVSGYVQQGCPREALGLLKDMKLVGLKPNLVTWNALVAGFSQVGDDAMALKLFQMMQDSGIEPDVVSWTSIICGFVRNFKYNKAFSTFKQMLASKFWPSSFTISCLLPACATVADLKHGKEIHGYALAAGVEEDIFVCSSLVDMYAKCGNIFEARTLFNKMPEKNTVTFNSMIFGYTNHGYCSEALELFNQMLENKEVKPDHLTFTAALMACSHFGMVEVGWNVFHLMRKEHRIEPRLEHYACMVDVLGRAGELSEAYNFINTMPIKPDSFVWGALLGACKNHGNVELAELAAKCLKDLEPASGGSSLLLSNLYADVGNWRDAEKLKRTIKRKRLGTNTGCSWIETG</sequence>
<protein>
    <recommendedName>
        <fullName evidence="5">Pentacotripeptide-repeat region of PRORP domain-containing protein</fullName>
    </recommendedName>
</protein>
<dbReference type="PANTHER" id="PTHR47926:SF487">
    <property type="entry name" value="REPEAT (TPR)-LIKE SUPERFAMILY PROTEIN, PUTATIVE-RELATED"/>
    <property type="match status" value="1"/>
</dbReference>
<evidence type="ECO:0000313" key="3">
    <source>
        <dbReference type="EMBL" id="PIA54684.1"/>
    </source>
</evidence>
<feature type="repeat" description="PPR" evidence="2">
    <location>
        <begin position="230"/>
        <end position="264"/>
    </location>
</feature>
<dbReference type="PANTHER" id="PTHR47926">
    <property type="entry name" value="PENTATRICOPEPTIDE REPEAT-CONTAINING PROTEIN"/>
    <property type="match status" value="1"/>
</dbReference>
<dbReference type="Pfam" id="PF01535">
    <property type="entry name" value="PPR"/>
    <property type="match status" value="2"/>
</dbReference>
<proteinExistence type="predicted"/>
<dbReference type="Pfam" id="PF13041">
    <property type="entry name" value="PPR_2"/>
    <property type="match status" value="3"/>
</dbReference>
<dbReference type="FunFam" id="1.25.40.10:FF:000682">
    <property type="entry name" value="Pentatricopeptide repeat-containing protein At3g16610"/>
    <property type="match status" value="1"/>
</dbReference>
<keyword evidence="4" id="KW-1185">Reference proteome</keyword>